<keyword evidence="2" id="KW-0472">Membrane</keyword>
<feature type="compositionally biased region" description="Polar residues" evidence="1">
    <location>
        <begin position="86"/>
        <end position="98"/>
    </location>
</feature>
<keyword evidence="4" id="KW-1185">Reference proteome</keyword>
<name>A0AAV1Q713_SCOSC</name>
<feature type="non-terminal residue" evidence="3">
    <location>
        <position position="1"/>
    </location>
</feature>
<feature type="region of interest" description="Disordered" evidence="1">
    <location>
        <begin position="83"/>
        <end position="105"/>
    </location>
</feature>
<proteinExistence type="predicted"/>
<dbReference type="EMBL" id="CAWUFR010000556">
    <property type="protein sequence ID" value="CAK6979184.1"/>
    <property type="molecule type" value="Genomic_DNA"/>
</dbReference>
<dbReference type="AlphaFoldDB" id="A0AAV1Q713"/>
<feature type="transmembrane region" description="Helical" evidence="2">
    <location>
        <begin position="115"/>
        <end position="134"/>
    </location>
</feature>
<keyword evidence="2" id="KW-1133">Transmembrane helix</keyword>
<evidence type="ECO:0000313" key="4">
    <source>
        <dbReference type="Proteomes" id="UP001314229"/>
    </source>
</evidence>
<evidence type="ECO:0000256" key="2">
    <source>
        <dbReference type="SAM" id="Phobius"/>
    </source>
</evidence>
<gene>
    <name evidence="3" type="ORF">FSCOSCO3_A036709</name>
</gene>
<evidence type="ECO:0000256" key="1">
    <source>
        <dbReference type="SAM" id="MobiDB-lite"/>
    </source>
</evidence>
<accession>A0AAV1Q713</accession>
<dbReference type="Proteomes" id="UP001314229">
    <property type="component" value="Unassembled WGS sequence"/>
</dbReference>
<reference evidence="3 4" key="1">
    <citation type="submission" date="2024-01" db="EMBL/GenBank/DDBJ databases">
        <authorList>
            <person name="Alioto T."/>
            <person name="Alioto T."/>
            <person name="Gomez Garrido J."/>
        </authorList>
    </citation>
    <scope>NUCLEOTIDE SEQUENCE [LARGE SCALE GENOMIC DNA]</scope>
</reference>
<evidence type="ECO:0000313" key="3">
    <source>
        <dbReference type="EMBL" id="CAK6979184.1"/>
    </source>
</evidence>
<protein>
    <submittedName>
        <fullName evidence="3">Uncharacterized protein</fullName>
    </submittedName>
</protein>
<organism evidence="3 4">
    <name type="scientific">Scomber scombrus</name>
    <name type="common">Atlantic mackerel</name>
    <name type="synonym">Scomber vernalis</name>
    <dbReference type="NCBI Taxonomy" id="13677"/>
    <lineage>
        <taxon>Eukaryota</taxon>
        <taxon>Metazoa</taxon>
        <taxon>Chordata</taxon>
        <taxon>Craniata</taxon>
        <taxon>Vertebrata</taxon>
        <taxon>Euteleostomi</taxon>
        <taxon>Actinopterygii</taxon>
        <taxon>Neopterygii</taxon>
        <taxon>Teleostei</taxon>
        <taxon>Neoteleostei</taxon>
        <taxon>Acanthomorphata</taxon>
        <taxon>Pelagiaria</taxon>
        <taxon>Scombriformes</taxon>
        <taxon>Scombridae</taxon>
        <taxon>Scomber</taxon>
    </lineage>
</organism>
<sequence length="142" mass="14939">NFVPTGTLGTGMPSTPAVSSLQSQHFAYTRTSTAGCQRFLPFLHSIRTTSIQPGCLMSATPPFTQCNLGSSHSSTALVKAPDTEGCQHSASAETSATGISAPPLSPQRGTRITHIIIYLVTITISLSMPLRASLHLRIQTSA</sequence>
<keyword evidence="2" id="KW-0812">Transmembrane</keyword>
<comment type="caution">
    <text evidence="3">The sequence shown here is derived from an EMBL/GenBank/DDBJ whole genome shotgun (WGS) entry which is preliminary data.</text>
</comment>